<evidence type="ECO:0000256" key="7">
    <source>
        <dbReference type="ARBA" id="ARBA00023235"/>
    </source>
</evidence>
<dbReference type="Proteomes" id="UP000243338">
    <property type="component" value="Unassembled WGS sequence"/>
</dbReference>
<dbReference type="PROSITE" id="PS51198">
    <property type="entry name" value="UVRD_HELICASE_ATP_BIND"/>
    <property type="match status" value="1"/>
</dbReference>
<keyword evidence="15" id="KW-1185">Reference proteome</keyword>
<evidence type="ECO:0000256" key="4">
    <source>
        <dbReference type="ARBA" id="ARBA00022806"/>
    </source>
</evidence>
<evidence type="ECO:0000256" key="6">
    <source>
        <dbReference type="ARBA" id="ARBA00023125"/>
    </source>
</evidence>
<gene>
    <name evidence="14" type="ORF">SAMN04488587_0416</name>
</gene>
<dbReference type="InterPro" id="IPR013986">
    <property type="entry name" value="DExx_box_DNA_helicase_dom_sf"/>
</dbReference>
<keyword evidence="5 11" id="KW-0067">ATP-binding</keyword>
<reference evidence="15" key="1">
    <citation type="submission" date="2016-10" db="EMBL/GenBank/DDBJ databases">
        <authorList>
            <person name="Varghese N."/>
            <person name="Submissions S."/>
        </authorList>
    </citation>
    <scope>NUCLEOTIDE SEQUENCE [LARGE SCALE GENOMIC DNA]</scope>
    <source>
        <strain evidence="15">SLH 33</strain>
    </source>
</reference>
<protein>
    <recommendedName>
        <fullName evidence="9">DNA 3'-5' helicase</fullName>
        <ecNumber evidence="9">5.6.2.4</ecNumber>
    </recommendedName>
</protein>
<dbReference type="Pfam" id="PF13361">
    <property type="entry name" value="UvrD_C"/>
    <property type="match status" value="1"/>
</dbReference>
<dbReference type="InterPro" id="IPR014016">
    <property type="entry name" value="UvrD-like_ATP-bd"/>
</dbReference>
<evidence type="ECO:0000256" key="2">
    <source>
        <dbReference type="ARBA" id="ARBA00022741"/>
    </source>
</evidence>
<evidence type="ECO:0000256" key="11">
    <source>
        <dbReference type="PROSITE-ProRule" id="PRU00560"/>
    </source>
</evidence>
<comment type="catalytic activity">
    <reaction evidence="10">
        <text>ATP + H2O = ADP + phosphate + H(+)</text>
        <dbReference type="Rhea" id="RHEA:13065"/>
        <dbReference type="ChEBI" id="CHEBI:15377"/>
        <dbReference type="ChEBI" id="CHEBI:15378"/>
        <dbReference type="ChEBI" id="CHEBI:30616"/>
        <dbReference type="ChEBI" id="CHEBI:43474"/>
        <dbReference type="ChEBI" id="CHEBI:456216"/>
        <dbReference type="EC" id="5.6.2.4"/>
    </reaction>
</comment>
<keyword evidence="6" id="KW-0238">DNA-binding</keyword>
<dbReference type="GO" id="GO:0005524">
    <property type="term" value="F:ATP binding"/>
    <property type="evidence" value="ECO:0007669"/>
    <property type="project" value="UniProtKB-UniRule"/>
</dbReference>
<keyword evidence="3 11" id="KW-0378">Hydrolase</keyword>
<evidence type="ECO:0000256" key="1">
    <source>
        <dbReference type="ARBA" id="ARBA00009922"/>
    </source>
</evidence>
<comment type="catalytic activity">
    <reaction evidence="8">
        <text>Couples ATP hydrolysis with the unwinding of duplex DNA by translocating in the 3'-5' direction.</text>
        <dbReference type="EC" id="5.6.2.4"/>
    </reaction>
</comment>
<evidence type="ECO:0000313" key="15">
    <source>
        <dbReference type="Proteomes" id="UP000243338"/>
    </source>
</evidence>
<keyword evidence="4 11" id="KW-0347">Helicase</keyword>
<dbReference type="InterPro" id="IPR014017">
    <property type="entry name" value="DNA_helicase_UvrD-like_C"/>
</dbReference>
<sequence length="631" mass="71404">MTQEDLINCPHPRIRCLAGPGTGKTWSIKNRVERLLVEEGVDGSKIFAVTFTRLAASQLKSELTDMEIENAESITASTLHSHALKILGHEQAIEALGRYPRICFEHEIQPLRHDLSIEFSGHVKPVKQLMKAFDTMWAKNDDESVRASSNANEKKFDIAFHNWMEFHQAMTVGELIPLAITFLNQNPVNDAVDAFEYIIVDEYQDLNKADQTLINILGENSNMLIVGDDDQSIYSFRHAEPEGIRRWLEHQPDPKEDIHLNICRRCDGNIISLANSLINHNSGRTNSDLEPMSEKENIGDVELIQWNTRNNETKGIAKGIQKILENGQVPDGEKILVLVPRREFGEYLLKSLTDIGVTDVKCHTKVDWKDQDIGENLALLILHDTPTDRVALRYWLGLNHSKWRNAEYKKLVGYCKETGAFPTDVLDNLDLCKQLKLKGLREQWTLLQTKLTELKKLNDNQILDQLLPVDGPMKEVSEQVRALKHSLNEDDEINLSELLTQTIVSHDNSNDEAKVNIMTLYGAKGLTSHTVILAGLINGLLPKISNPRTMEDTRKLEEDRRLVYVALTRAKKQLIISSFRQVQYTENQRLNLGLNPSGNYCNTSSSRFISELGPGAPNTLKGEDWLSLLGV</sequence>
<keyword evidence="2 11" id="KW-0547">Nucleotide-binding</keyword>
<evidence type="ECO:0000256" key="3">
    <source>
        <dbReference type="ARBA" id="ARBA00022801"/>
    </source>
</evidence>
<accession>A0A1H9YBK2</accession>
<dbReference type="Gene3D" id="3.40.50.300">
    <property type="entry name" value="P-loop containing nucleotide triphosphate hydrolases"/>
    <property type="match status" value="2"/>
</dbReference>
<dbReference type="InterPro" id="IPR000212">
    <property type="entry name" value="DNA_helicase_UvrD/REP"/>
</dbReference>
<feature type="domain" description="UvrD-like helicase ATP-binding" evidence="12">
    <location>
        <begin position="1"/>
        <end position="267"/>
    </location>
</feature>
<dbReference type="GO" id="GO:0003677">
    <property type="term" value="F:DNA binding"/>
    <property type="evidence" value="ECO:0007669"/>
    <property type="project" value="UniProtKB-KW"/>
</dbReference>
<feature type="binding site" evidence="11">
    <location>
        <begin position="18"/>
        <end position="25"/>
    </location>
    <ligand>
        <name>ATP</name>
        <dbReference type="ChEBI" id="CHEBI:30616"/>
    </ligand>
</feature>
<comment type="similarity">
    <text evidence="1">Belongs to the helicase family. UvrD subfamily.</text>
</comment>
<organism evidence="14 15">
    <name type="scientific">Methanococcoides vulcani</name>
    <dbReference type="NCBI Taxonomy" id="1353158"/>
    <lineage>
        <taxon>Archaea</taxon>
        <taxon>Methanobacteriati</taxon>
        <taxon>Methanobacteriota</taxon>
        <taxon>Stenosarchaea group</taxon>
        <taxon>Methanomicrobia</taxon>
        <taxon>Methanosarcinales</taxon>
        <taxon>Methanosarcinaceae</taxon>
        <taxon>Methanococcoides</taxon>
    </lineage>
</organism>
<dbReference type="SUPFAM" id="SSF52540">
    <property type="entry name" value="P-loop containing nucleoside triphosphate hydrolases"/>
    <property type="match status" value="1"/>
</dbReference>
<dbReference type="EC" id="5.6.2.4" evidence="9"/>
<evidence type="ECO:0000256" key="8">
    <source>
        <dbReference type="ARBA" id="ARBA00034617"/>
    </source>
</evidence>
<dbReference type="GO" id="GO:0043138">
    <property type="term" value="F:3'-5' DNA helicase activity"/>
    <property type="evidence" value="ECO:0007669"/>
    <property type="project" value="UniProtKB-EC"/>
</dbReference>
<dbReference type="CDD" id="cd17932">
    <property type="entry name" value="DEXQc_UvrD"/>
    <property type="match status" value="1"/>
</dbReference>
<dbReference type="OrthoDB" id="203178at2157"/>
<evidence type="ECO:0000256" key="9">
    <source>
        <dbReference type="ARBA" id="ARBA00034808"/>
    </source>
</evidence>
<dbReference type="Gene3D" id="1.10.486.10">
    <property type="entry name" value="PCRA, domain 4"/>
    <property type="match status" value="1"/>
</dbReference>
<dbReference type="AlphaFoldDB" id="A0A1H9YBK2"/>
<feature type="domain" description="UvrD-like helicase C-terminal" evidence="13">
    <location>
        <begin position="268"/>
        <end position="525"/>
    </location>
</feature>
<dbReference type="EMBL" id="FOHQ01000001">
    <property type="protein sequence ID" value="SES66332.1"/>
    <property type="molecule type" value="Genomic_DNA"/>
</dbReference>
<evidence type="ECO:0000313" key="14">
    <source>
        <dbReference type="EMBL" id="SES66332.1"/>
    </source>
</evidence>
<dbReference type="GO" id="GO:0000725">
    <property type="term" value="P:recombinational repair"/>
    <property type="evidence" value="ECO:0007669"/>
    <property type="project" value="TreeGrafter"/>
</dbReference>
<evidence type="ECO:0000256" key="10">
    <source>
        <dbReference type="ARBA" id="ARBA00048988"/>
    </source>
</evidence>
<dbReference type="PROSITE" id="PS51217">
    <property type="entry name" value="UVRD_HELICASE_CTER"/>
    <property type="match status" value="1"/>
</dbReference>
<dbReference type="PANTHER" id="PTHR11070">
    <property type="entry name" value="UVRD / RECB / PCRA DNA HELICASE FAMILY MEMBER"/>
    <property type="match status" value="1"/>
</dbReference>
<dbReference type="PANTHER" id="PTHR11070:SF2">
    <property type="entry name" value="ATP-DEPENDENT DNA HELICASE SRS2"/>
    <property type="match status" value="1"/>
</dbReference>
<name>A0A1H9YBK2_9EURY</name>
<dbReference type="Gene3D" id="1.10.10.160">
    <property type="match status" value="1"/>
</dbReference>
<dbReference type="RefSeq" id="WP_091688525.1">
    <property type="nucleotide sequence ID" value="NZ_CAAGSJ010000003.1"/>
</dbReference>
<keyword evidence="7" id="KW-0413">Isomerase</keyword>
<dbReference type="Pfam" id="PF00580">
    <property type="entry name" value="UvrD-helicase"/>
    <property type="match status" value="1"/>
</dbReference>
<dbReference type="GO" id="GO:0016787">
    <property type="term" value="F:hydrolase activity"/>
    <property type="evidence" value="ECO:0007669"/>
    <property type="project" value="UniProtKB-UniRule"/>
</dbReference>
<proteinExistence type="inferred from homology"/>
<dbReference type="STRING" id="1353158.SAMN04488587_0416"/>
<dbReference type="InterPro" id="IPR027417">
    <property type="entry name" value="P-loop_NTPase"/>
</dbReference>
<evidence type="ECO:0000259" key="13">
    <source>
        <dbReference type="PROSITE" id="PS51217"/>
    </source>
</evidence>
<evidence type="ECO:0000259" key="12">
    <source>
        <dbReference type="PROSITE" id="PS51198"/>
    </source>
</evidence>
<evidence type="ECO:0000256" key="5">
    <source>
        <dbReference type="ARBA" id="ARBA00022840"/>
    </source>
</evidence>